<sequence>MNRWRNSRYMQLLTLVGALMLVLLIRLFILTVAEKEEWSQAAENLSTKTIYETAPRGQILDRNGEVLAGNAYAMSVRMSKGTMTDEKLNDSILKLTRLLGQNGDTLSASFPIRLDGENRPVYEDGADREAFLKQFGLSEYLNAAEAFSKLRKYFTIEDTLSRGDARNIMVVRSQMAELGYKKYMPVTVARDVSDQTVSILEESGNAYPGVEVFSEVSRIYPNGNTASHILGYLGKISDSEKEKYGEENGYQSWDLIGKDGIEKAYEDVLRGKSGEEKIRVNAAGNFVKSIGKTEAQKGKDVILTIDLQIQKAAEQALEKALAAMRTGSGFTGEYGSYSMEMAQKAQVGAVVALDVKSGEVLAMASCPDFDPNLFASGISSEDWESLQSENPRDPLSPAPMYNVATMSAVQPGSIFKMVTATAAMECGLDPGRKLYDDGYVQVGNKSFGCVVWNRSHRKHGYLNLQEALEVSCNYYFFDAATGYDFYTGSSLGYEKKIGIDTIMDYARQYGLGQPTGIEIPETVTETPSRESKIQGLKNSLENVLLAQAETWFERSVTQNRALLDRKVEEITGWIGSELTRSEVEEKLERISGIQTERISELADLCKYTYIDQATWNTADALNIAIGQGMNSYTPLQMAGYIATLGNKGVRNPISLVEKIEGRGKIEKDSISKVEVKDETCFDEIIGGMVKVANGENGSLRGIFGDFPVTVAAKSGTAQRSGKINPPDEEEYIREHLGAIAPYLSWEEIQAEKERLMEEYPDIYTSRHTAVRRALINLSNGRVTAQTIDQYKADYDNFAWVVSMAPAEDPQIAVAVMIAQGGAAANAAPIAKEVMGTYFQQQENK</sequence>
<dbReference type="RefSeq" id="WP_187302747.1">
    <property type="nucleotide sequence ID" value="NZ_JACRYT010000006.1"/>
</dbReference>
<dbReference type="GO" id="GO:0071972">
    <property type="term" value="F:peptidoglycan L,D-transpeptidase activity"/>
    <property type="evidence" value="ECO:0007669"/>
    <property type="project" value="TreeGrafter"/>
</dbReference>
<evidence type="ECO:0000313" key="13">
    <source>
        <dbReference type="EMBL" id="MBC6679638.1"/>
    </source>
</evidence>
<dbReference type="InterPro" id="IPR050515">
    <property type="entry name" value="Beta-lactam/transpept"/>
</dbReference>
<dbReference type="PANTHER" id="PTHR30627">
    <property type="entry name" value="PEPTIDOGLYCAN D,D-TRANSPEPTIDASE"/>
    <property type="match status" value="1"/>
</dbReference>
<dbReference type="GO" id="GO:0008360">
    <property type="term" value="P:regulation of cell shape"/>
    <property type="evidence" value="ECO:0007669"/>
    <property type="project" value="UniProtKB-KW"/>
</dbReference>
<feature type="domain" description="Penicillin-binding protein transpeptidase" evidence="11">
    <location>
        <begin position="614"/>
        <end position="722"/>
    </location>
</feature>
<dbReference type="SUPFAM" id="SSF56519">
    <property type="entry name" value="Penicillin binding protein dimerisation domain"/>
    <property type="match status" value="1"/>
</dbReference>
<evidence type="ECO:0000256" key="9">
    <source>
        <dbReference type="ARBA" id="ARBA00023136"/>
    </source>
</evidence>
<dbReference type="InterPro" id="IPR005311">
    <property type="entry name" value="PBP_dimer"/>
</dbReference>
<comment type="similarity">
    <text evidence="3">Belongs to the transpeptidase family.</text>
</comment>
<dbReference type="GO" id="GO:0008658">
    <property type="term" value="F:penicillin binding"/>
    <property type="evidence" value="ECO:0007669"/>
    <property type="project" value="InterPro"/>
</dbReference>
<feature type="domain" description="Penicillin-binding protein dimerisation" evidence="12">
    <location>
        <begin position="53"/>
        <end position="289"/>
    </location>
</feature>
<dbReference type="GO" id="GO:0009252">
    <property type="term" value="P:peptidoglycan biosynthetic process"/>
    <property type="evidence" value="ECO:0007669"/>
    <property type="project" value="UniProtKB-KW"/>
</dbReference>
<dbReference type="EMBL" id="JACRYT010000006">
    <property type="protein sequence ID" value="MBC6679638.1"/>
    <property type="molecule type" value="Genomic_DNA"/>
</dbReference>
<dbReference type="PANTHER" id="PTHR30627:SF2">
    <property type="entry name" value="PEPTIDOGLYCAN D,D-TRANSPEPTIDASE MRDA"/>
    <property type="match status" value="1"/>
</dbReference>
<proteinExistence type="inferred from homology"/>
<feature type="domain" description="Penicillin-binding protein transpeptidase" evidence="11">
    <location>
        <begin position="783"/>
        <end position="834"/>
    </location>
</feature>
<keyword evidence="10" id="KW-0961">Cell wall biogenesis/degradation</keyword>
<accession>A0A923NIG1</accession>
<evidence type="ECO:0000256" key="2">
    <source>
        <dbReference type="ARBA" id="ARBA00004236"/>
    </source>
</evidence>
<comment type="subcellular location">
    <subcellularLocation>
        <location evidence="2">Cell membrane</location>
    </subcellularLocation>
    <subcellularLocation>
        <location evidence="1">Membrane</location>
        <topology evidence="1">Single-pass membrane protein</topology>
    </subcellularLocation>
</comment>
<keyword evidence="9" id="KW-0472">Membrane</keyword>
<evidence type="ECO:0000313" key="14">
    <source>
        <dbReference type="Proteomes" id="UP000602647"/>
    </source>
</evidence>
<dbReference type="AlphaFoldDB" id="A0A923NIG1"/>
<evidence type="ECO:0000256" key="7">
    <source>
        <dbReference type="ARBA" id="ARBA00022984"/>
    </source>
</evidence>
<evidence type="ECO:0000256" key="5">
    <source>
        <dbReference type="ARBA" id="ARBA00022692"/>
    </source>
</evidence>
<dbReference type="GO" id="GO:0005886">
    <property type="term" value="C:plasma membrane"/>
    <property type="evidence" value="ECO:0007669"/>
    <property type="project" value="UniProtKB-SubCell"/>
</dbReference>
<dbReference type="Pfam" id="PF00905">
    <property type="entry name" value="Transpeptidase"/>
    <property type="match status" value="3"/>
</dbReference>
<evidence type="ECO:0000256" key="10">
    <source>
        <dbReference type="ARBA" id="ARBA00023316"/>
    </source>
</evidence>
<dbReference type="Gene3D" id="3.40.710.10">
    <property type="entry name" value="DD-peptidase/beta-lactamase superfamily"/>
    <property type="match status" value="2"/>
</dbReference>
<evidence type="ECO:0000256" key="1">
    <source>
        <dbReference type="ARBA" id="ARBA00004167"/>
    </source>
</evidence>
<dbReference type="Gene3D" id="1.10.10.1230">
    <property type="entry name" value="Penicillin-binding protein, N-terminal non-catalytic domain, head sub-domain"/>
    <property type="match status" value="1"/>
</dbReference>
<keyword evidence="6" id="KW-0133">Cell shape</keyword>
<dbReference type="SUPFAM" id="SSF56601">
    <property type="entry name" value="beta-lactamase/transpeptidase-like"/>
    <property type="match status" value="2"/>
</dbReference>
<keyword evidence="5" id="KW-0812">Transmembrane</keyword>
<reference evidence="13" key="1">
    <citation type="submission" date="2020-08" db="EMBL/GenBank/DDBJ databases">
        <title>Genome public.</title>
        <authorList>
            <person name="Liu C."/>
            <person name="Sun Q."/>
        </authorList>
    </citation>
    <scope>NUCLEOTIDE SEQUENCE</scope>
    <source>
        <strain evidence="13">BX12</strain>
    </source>
</reference>
<keyword evidence="14" id="KW-1185">Reference proteome</keyword>
<protein>
    <submittedName>
        <fullName evidence="13">Penicillin-binding protein</fullName>
    </submittedName>
</protein>
<name>A0A923NIG1_9FIRM</name>
<dbReference type="InterPro" id="IPR001460">
    <property type="entry name" value="PCN-bd_Tpept"/>
</dbReference>
<feature type="domain" description="Penicillin-binding protein transpeptidase" evidence="11">
    <location>
        <begin position="348"/>
        <end position="530"/>
    </location>
</feature>
<dbReference type="InterPro" id="IPR012338">
    <property type="entry name" value="Beta-lactam/transpept-like"/>
</dbReference>
<dbReference type="InterPro" id="IPR036138">
    <property type="entry name" value="PBP_dimer_sf"/>
</dbReference>
<evidence type="ECO:0000259" key="12">
    <source>
        <dbReference type="Pfam" id="PF03717"/>
    </source>
</evidence>
<evidence type="ECO:0000256" key="3">
    <source>
        <dbReference type="ARBA" id="ARBA00007171"/>
    </source>
</evidence>
<comment type="caution">
    <text evidence="13">The sequence shown here is derived from an EMBL/GenBank/DDBJ whole genome shotgun (WGS) entry which is preliminary data.</text>
</comment>
<keyword evidence="4" id="KW-1003">Cell membrane</keyword>
<dbReference type="Gene3D" id="3.90.1310.10">
    <property type="entry name" value="Penicillin-binding protein 2a (Domain 2)"/>
    <property type="match status" value="1"/>
</dbReference>
<keyword evidence="7" id="KW-0573">Peptidoglycan synthesis</keyword>
<evidence type="ECO:0000256" key="4">
    <source>
        <dbReference type="ARBA" id="ARBA00022475"/>
    </source>
</evidence>
<gene>
    <name evidence="13" type="ORF">H9L42_07345</name>
</gene>
<dbReference type="Proteomes" id="UP000602647">
    <property type="component" value="Unassembled WGS sequence"/>
</dbReference>
<evidence type="ECO:0000259" key="11">
    <source>
        <dbReference type="Pfam" id="PF00905"/>
    </source>
</evidence>
<evidence type="ECO:0000256" key="8">
    <source>
        <dbReference type="ARBA" id="ARBA00022989"/>
    </source>
</evidence>
<evidence type="ECO:0000256" key="6">
    <source>
        <dbReference type="ARBA" id="ARBA00022960"/>
    </source>
</evidence>
<dbReference type="GO" id="GO:0071555">
    <property type="term" value="P:cell wall organization"/>
    <property type="evidence" value="ECO:0007669"/>
    <property type="project" value="UniProtKB-KW"/>
</dbReference>
<dbReference type="Pfam" id="PF03717">
    <property type="entry name" value="PBP_dimer"/>
    <property type="match status" value="1"/>
</dbReference>
<keyword evidence="8" id="KW-1133">Transmembrane helix</keyword>
<organism evidence="13 14">
    <name type="scientific">Zhenpiania hominis</name>
    <dbReference type="NCBI Taxonomy" id="2763644"/>
    <lineage>
        <taxon>Bacteria</taxon>
        <taxon>Bacillati</taxon>
        <taxon>Bacillota</taxon>
        <taxon>Clostridia</taxon>
        <taxon>Peptostreptococcales</taxon>
        <taxon>Anaerovoracaceae</taxon>
        <taxon>Zhenpiania</taxon>
    </lineage>
</organism>